<proteinExistence type="predicted"/>
<gene>
    <name evidence="2" type="ORF">IWW39_001504</name>
</gene>
<dbReference type="Proteomes" id="UP001151516">
    <property type="component" value="Unassembled WGS sequence"/>
</dbReference>
<feature type="compositionally biased region" description="Low complexity" evidence="1">
    <location>
        <begin position="47"/>
        <end position="60"/>
    </location>
</feature>
<name>A0A9W8L653_9FUNG</name>
<evidence type="ECO:0000313" key="2">
    <source>
        <dbReference type="EMBL" id="KAJ2689378.1"/>
    </source>
</evidence>
<comment type="caution">
    <text evidence="2">The sequence shown here is derived from an EMBL/GenBank/DDBJ whole genome shotgun (WGS) entry which is preliminary data.</text>
</comment>
<dbReference type="OrthoDB" id="2162799at2759"/>
<feature type="compositionally biased region" description="Polar residues" evidence="1">
    <location>
        <begin position="70"/>
        <end position="91"/>
    </location>
</feature>
<protein>
    <submittedName>
        <fullName evidence="2">Uncharacterized protein</fullName>
    </submittedName>
</protein>
<sequence length="687" mass="74025">MDSSVWTRAVGTALTTLENALLEGGTTSTHTAGNSGPSFTRKHTQKSSSDTISDIEISEPSTKRRRDSASIASSPPVNSDTAKPSSKSRKISTALSSQFARSLSMSNGCDGFGDSSCAASASIDICLESKEVDDPPLSFALSSSSSSSSLSPWHASAPDYSSFSARAMVHPATSRSSKAREKSRLHADGLGLNYNAGEQQSSQLGTDMDSSMTSPRASFLNTNSSSSYSGGAIGKAVADEDIFTELLRPLVPPLDCMIDSDSVHAAVQRWAIEAQTYASDGPPTTLVELVDCRISRLKELLPGIIEHLSGYCSNPNSSLLQQSELLRELCHAICEAACIGEWLLERRFHLLPLFFPTLVNDFRAQSMLYQATKMARVCDDMYSLVQWSPSFSPALSDMATEFEEIIYSKHALYGDIVAQGGLAWKAVGLPVDFALLARVKQWMESVSDLCLSRIAHAYERRARSSLAYNDEMLSVESLLQCSIQVLSSTALCVSMCGESFPNLASQAMYIAGECTLWISNKFKTPPSAPAPALGLANNCRHISGKPDTLHFQGKQLNSRAMRLLAACESILRLLSLTKAILVGNSASSVFDLNIRIDHTDSVSGALETLATSLVEVSWSLAETLAAFRADGQVANPSGTMVLFADSVAKFARRIVEFGSNSKVAIADIRQRLRQIQGCVDTLSKLYK</sequence>
<accession>A0A9W8L653</accession>
<keyword evidence="3" id="KW-1185">Reference proteome</keyword>
<dbReference type="EMBL" id="JANBTX010000026">
    <property type="protein sequence ID" value="KAJ2689378.1"/>
    <property type="molecule type" value="Genomic_DNA"/>
</dbReference>
<feature type="compositionally biased region" description="Polar residues" evidence="1">
    <location>
        <begin position="28"/>
        <end position="38"/>
    </location>
</feature>
<organism evidence="2 3">
    <name type="scientific">Coemansia spiralis</name>
    <dbReference type="NCBI Taxonomy" id="417178"/>
    <lineage>
        <taxon>Eukaryota</taxon>
        <taxon>Fungi</taxon>
        <taxon>Fungi incertae sedis</taxon>
        <taxon>Zoopagomycota</taxon>
        <taxon>Kickxellomycotina</taxon>
        <taxon>Kickxellomycetes</taxon>
        <taxon>Kickxellales</taxon>
        <taxon>Kickxellaceae</taxon>
        <taxon>Coemansia</taxon>
    </lineage>
</organism>
<feature type="region of interest" description="Disordered" evidence="1">
    <location>
        <begin position="24"/>
        <end position="91"/>
    </location>
</feature>
<evidence type="ECO:0000256" key="1">
    <source>
        <dbReference type="SAM" id="MobiDB-lite"/>
    </source>
</evidence>
<feature type="compositionally biased region" description="Polar residues" evidence="1">
    <location>
        <begin position="196"/>
        <end position="217"/>
    </location>
</feature>
<reference evidence="2" key="1">
    <citation type="submission" date="2022-07" db="EMBL/GenBank/DDBJ databases">
        <title>Phylogenomic reconstructions and comparative analyses of Kickxellomycotina fungi.</title>
        <authorList>
            <person name="Reynolds N.K."/>
            <person name="Stajich J.E."/>
            <person name="Barry K."/>
            <person name="Grigoriev I.V."/>
            <person name="Crous P."/>
            <person name="Smith M.E."/>
        </authorList>
    </citation>
    <scope>NUCLEOTIDE SEQUENCE</scope>
    <source>
        <strain evidence="2">CBS 109367</strain>
    </source>
</reference>
<dbReference type="AlphaFoldDB" id="A0A9W8L653"/>
<evidence type="ECO:0000313" key="3">
    <source>
        <dbReference type="Proteomes" id="UP001151516"/>
    </source>
</evidence>
<feature type="region of interest" description="Disordered" evidence="1">
    <location>
        <begin position="187"/>
        <end position="217"/>
    </location>
</feature>